<dbReference type="PANTHER" id="PTHR11986:SF18">
    <property type="entry name" value="ORNITHINE AMINOTRANSFERASE, MITOCHONDRIAL"/>
    <property type="match status" value="1"/>
</dbReference>
<dbReference type="NCBIfam" id="TIGR01885">
    <property type="entry name" value="Orn_aminotrans"/>
    <property type="match status" value="1"/>
</dbReference>
<dbReference type="GO" id="GO:0030170">
    <property type="term" value="F:pyridoxal phosphate binding"/>
    <property type="evidence" value="ECO:0007669"/>
    <property type="project" value="InterPro"/>
</dbReference>
<dbReference type="InterPro" id="IPR015421">
    <property type="entry name" value="PyrdxlP-dep_Trfase_major"/>
</dbReference>
<dbReference type="PANTHER" id="PTHR11986">
    <property type="entry name" value="AMINOTRANSFERASE CLASS III"/>
    <property type="match status" value="1"/>
</dbReference>
<dbReference type="KEGG" id="dwu:DVJ83_05895"/>
<evidence type="ECO:0000256" key="8">
    <source>
        <dbReference type="RuleBase" id="RU003560"/>
    </source>
</evidence>
<dbReference type="Proteomes" id="UP000253744">
    <property type="component" value="Chromosome"/>
</dbReference>
<evidence type="ECO:0000256" key="3">
    <source>
        <dbReference type="ARBA" id="ARBA00012924"/>
    </source>
</evidence>
<dbReference type="CDD" id="cd00610">
    <property type="entry name" value="OAT_like"/>
    <property type="match status" value="1"/>
</dbReference>
<comment type="similarity">
    <text evidence="8">Belongs to the class-III pyridoxal-phosphate-dependent aminotransferase family.</text>
</comment>
<keyword evidence="5 9" id="KW-0808">Transferase</keyword>
<dbReference type="GO" id="GO:0005737">
    <property type="term" value="C:cytoplasm"/>
    <property type="evidence" value="ECO:0007669"/>
    <property type="project" value="TreeGrafter"/>
</dbReference>
<dbReference type="UniPathway" id="UPA00098">
    <property type="reaction ID" value="UER00358"/>
</dbReference>
<dbReference type="GO" id="GO:0010121">
    <property type="term" value="P:L-arginine catabolic process to proline via ornithine"/>
    <property type="evidence" value="ECO:0007669"/>
    <property type="project" value="TreeGrafter"/>
</dbReference>
<comment type="cofactor">
    <cofactor evidence="1">
        <name>pyridoxal 5'-phosphate</name>
        <dbReference type="ChEBI" id="CHEBI:597326"/>
    </cofactor>
</comment>
<reference evidence="9 10" key="1">
    <citation type="submission" date="2018-07" db="EMBL/GenBank/DDBJ databases">
        <title>Complete Genome and Methylome Analysis of Deinococcus wulumuqiensis NEB 479.</title>
        <authorList>
            <person name="Fomenkov A."/>
            <person name="Luyten Y."/>
            <person name="Vincze T."/>
            <person name="Anton B.P."/>
            <person name="Clark T."/>
            <person name="Roberts R.J."/>
            <person name="Morgan R.D."/>
        </authorList>
    </citation>
    <scope>NUCLEOTIDE SEQUENCE [LARGE SCALE GENOMIC DNA]</scope>
    <source>
        <strain evidence="9 10">NEB 479</strain>
    </source>
</reference>
<dbReference type="InterPro" id="IPR049704">
    <property type="entry name" value="Aminotrans_3_PPA_site"/>
</dbReference>
<dbReference type="InterPro" id="IPR005814">
    <property type="entry name" value="Aminotrans_3"/>
</dbReference>
<evidence type="ECO:0000313" key="9">
    <source>
        <dbReference type="EMBL" id="AXG98774.1"/>
    </source>
</evidence>
<keyword evidence="4 9" id="KW-0032">Aminotransferase</keyword>
<dbReference type="STRING" id="1288484.GCA_000348665_00646"/>
<dbReference type="InterPro" id="IPR015422">
    <property type="entry name" value="PyrdxlP-dep_Trfase_small"/>
</dbReference>
<dbReference type="InterPro" id="IPR015424">
    <property type="entry name" value="PyrdxlP-dep_Trfase"/>
</dbReference>
<evidence type="ECO:0000256" key="4">
    <source>
        <dbReference type="ARBA" id="ARBA00022576"/>
    </source>
</evidence>
<evidence type="ECO:0000313" key="10">
    <source>
        <dbReference type="Proteomes" id="UP000253744"/>
    </source>
</evidence>
<protein>
    <recommendedName>
        <fullName evidence="3">ornithine aminotransferase</fullName>
        <ecNumber evidence="3">2.6.1.13</ecNumber>
    </recommendedName>
    <alternativeName>
        <fullName evidence="7">Ornithine--oxo-acid aminotransferase</fullName>
    </alternativeName>
</protein>
<evidence type="ECO:0000256" key="7">
    <source>
        <dbReference type="ARBA" id="ARBA00030587"/>
    </source>
</evidence>
<dbReference type="Gene3D" id="3.90.1150.10">
    <property type="entry name" value="Aspartate Aminotransferase, domain 1"/>
    <property type="match status" value="1"/>
</dbReference>
<evidence type="ECO:0000256" key="1">
    <source>
        <dbReference type="ARBA" id="ARBA00001933"/>
    </source>
</evidence>
<comment type="pathway">
    <text evidence="2">Amino-acid biosynthesis; L-proline biosynthesis; L-glutamate 5-semialdehyde from L-ornithine: step 1/1.</text>
</comment>
<dbReference type="InterPro" id="IPR010164">
    <property type="entry name" value="Orn_aminotrans"/>
</dbReference>
<dbReference type="AlphaFoldDB" id="A0A345IGF2"/>
<keyword evidence="6 8" id="KW-0663">Pyridoxal phosphate</keyword>
<dbReference type="FunFam" id="3.90.1150.10:FF:000152">
    <property type="entry name" value="Ornithine aminotransferase"/>
    <property type="match status" value="1"/>
</dbReference>
<proteinExistence type="inferred from homology"/>
<dbReference type="EC" id="2.6.1.13" evidence="3"/>
<dbReference type="FunFam" id="3.40.640.10:FF:000011">
    <property type="entry name" value="Ornithine aminotransferase"/>
    <property type="match status" value="1"/>
</dbReference>
<dbReference type="InterPro" id="IPR050103">
    <property type="entry name" value="Class-III_PLP-dep_AT"/>
</dbReference>
<dbReference type="GO" id="GO:0004587">
    <property type="term" value="F:ornithine aminotransferase activity"/>
    <property type="evidence" value="ECO:0007669"/>
    <property type="project" value="UniProtKB-EC"/>
</dbReference>
<name>A0A345IGF2_9DEIO</name>
<gene>
    <name evidence="9" type="primary">rocD</name>
    <name evidence="9" type="ORF">DVJ83_05895</name>
</gene>
<accession>A0A345IGF2</accession>
<dbReference type="GO" id="GO:0019544">
    <property type="term" value="P:L-arginine catabolic process to L-glutamate"/>
    <property type="evidence" value="ECO:0007669"/>
    <property type="project" value="TreeGrafter"/>
</dbReference>
<evidence type="ECO:0000256" key="5">
    <source>
        <dbReference type="ARBA" id="ARBA00022679"/>
    </source>
</evidence>
<dbReference type="GO" id="GO:0042802">
    <property type="term" value="F:identical protein binding"/>
    <property type="evidence" value="ECO:0007669"/>
    <property type="project" value="TreeGrafter"/>
</dbReference>
<dbReference type="GO" id="GO:0055129">
    <property type="term" value="P:L-proline biosynthetic process"/>
    <property type="evidence" value="ECO:0007669"/>
    <property type="project" value="UniProtKB-UniPathway"/>
</dbReference>
<dbReference type="PROSITE" id="PS00600">
    <property type="entry name" value="AA_TRANSFER_CLASS_3"/>
    <property type="match status" value="1"/>
</dbReference>
<sequence length="441" mass="47851">MTQPTTHPTLTQPTTQQDYINLEDRYGAHNYHPLPVVLARGQGAEVWDTDGKAYLDFLSAYSAVNQGHCHPKIVGAMVEQAQTLTLTSRAFYNDKLGPYEEFVTRYFGFDKVLPMNTGAEAVETALKLARKYAYEVKGIPENEALIIVCENNFHGRTTTIISFSNDENARRSFGPYTGGFLRIPYDDLGALEAALNAHAGRVAGFLVEPIQGEAGVYVPQEGYLSGAKQLCEQHGALFIADEVQTGIARTGKRLAVDHENVKPDILILGKALSGGAYPVSAVLADDAVMNVIRPGQHGSTFGGNPVAGAVAVAALTVAEDEGLAERAEALGQKFRSALSEYVAQSRVAKLVRGKGLLNAVVINDHEDSDTAWNICLKMAERGLLAKPTHGNIIRFAPPLVISEADLERGIRIITDTLREFEGQGEDVTMEEVNHPQHVEQV</sequence>
<organism evidence="9 10">
    <name type="scientific">Deinococcus wulumuqiensis</name>
    <dbReference type="NCBI Taxonomy" id="980427"/>
    <lineage>
        <taxon>Bacteria</taxon>
        <taxon>Thermotogati</taxon>
        <taxon>Deinococcota</taxon>
        <taxon>Deinococci</taxon>
        <taxon>Deinococcales</taxon>
        <taxon>Deinococcaceae</taxon>
        <taxon>Deinococcus</taxon>
    </lineage>
</organism>
<dbReference type="Gene3D" id="3.40.640.10">
    <property type="entry name" value="Type I PLP-dependent aspartate aminotransferase-like (Major domain)"/>
    <property type="match status" value="1"/>
</dbReference>
<evidence type="ECO:0000256" key="6">
    <source>
        <dbReference type="ARBA" id="ARBA00022898"/>
    </source>
</evidence>
<dbReference type="Pfam" id="PF00202">
    <property type="entry name" value="Aminotran_3"/>
    <property type="match status" value="1"/>
</dbReference>
<dbReference type="RefSeq" id="WP_114671734.1">
    <property type="nucleotide sequence ID" value="NZ_CP031158.1"/>
</dbReference>
<evidence type="ECO:0000256" key="2">
    <source>
        <dbReference type="ARBA" id="ARBA00004998"/>
    </source>
</evidence>
<dbReference type="EMBL" id="CP031158">
    <property type="protein sequence ID" value="AXG98774.1"/>
    <property type="molecule type" value="Genomic_DNA"/>
</dbReference>
<dbReference type="SUPFAM" id="SSF53383">
    <property type="entry name" value="PLP-dependent transferases"/>
    <property type="match status" value="1"/>
</dbReference>
<dbReference type="PIRSF" id="PIRSF000521">
    <property type="entry name" value="Transaminase_4ab_Lys_Orn"/>
    <property type="match status" value="1"/>
</dbReference>